<dbReference type="RefSeq" id="WP_068657997.1">
    <property type="nucleotide sequence ID" value="NZ_CP017770.1"/>
</dbReference>
<feature type="compositionally biased region" description="Basic and acidic residues" evidence="1">
    <location>
        <begin position="58"/>
        <end position="67"/>
    </location>
</feature>
<accession>A0A167DML3</accession>
<dbReference type="SMART" id="SM00909">
    <property type="entry name" value="Germane"/>
    <property type="match status" value="1"/>
</dbReference>
<dbReference type="EMBL" id="LSFN01000014">
    <property type="protein sequence ID" value="OAB74564.1"/>
    <property type="molecule type" value="Genomic_DNA"/>
</dbReference>
<feature type="signal peptide" evidence="2">
    <location>
        <begin position="1"/>
        <end position="22"/>
    </location>
</feature>
<dbReference type="InterPro" id="IPR019606">
    <property type="entry name" value="GerMN"/>
</dbReference>
<sequence>MNKKWWCTGLLVLVVAIGTACGDKPQVLPADEQTGVVQVPDENVPTTNASGGVNNNEPPKDSTVEQSQKENIKVYYTDPQAMELLESQQEITFNDDIQKYQASFKALQTSGSDELIPLWGKIELLTIDFSDGALTIDIHMPDEARLGSGGEMYAIESLQNTFFQFEEVKSIELLVDGAQIESLMGHVELEHPMMKK</sequence>
<dbReference type="Proteomes" id="UP000077134">
    <property type="component" value="Unassembled WGS sequence"/>
</dbReference>
<dbReference type="Pfam" id="PF10646">
    <property type="entry name" value="Germane"/>
    <property type="match status" value="1"/>
</dbReference>
<feature type="domain" description="GerMN" evidence="3">
    <location>
        <begin position="100"/>
        <end position="184"/>
    </location>
</feature>
<evidence type="ECO:0000256" key="1">
    <source>
        <dbReference type="SAM" id="MobiDB-lite"/>
    </source>
</evidence>
<organism evidence="4 5">
    <name type="scientific">Paenibacillus crassostreae</name>
    <dbReference type="NCBI Taxonomy" id="1763538"/>
    <lineage>
        <taxon>Bacteria</taxon>
        <taxon>Bacillati</taxon>
        <taxon>Bacillota</taxon>
        <taxon>Bacilli</taxon>
        <taxon>Bacillales</taxon>
        <taxon>Paenibacillaceae</taxon>
        <taxon>Paenibacillus</taxon>
    </lineage>
</organism>
<keyword evidence="5" id="KW-1185">Reference proteome</keyword>
<feature type="region of interest" description="Disordered" evidence="1">
    <location>
        <begin position="41"/>
        <end position="67"/>
    </location>
</feature>
<dbReference type="PROSITE" id="PS51257">
    <property type="entry name" value="PROKAR_LIPOPROTEIN"/>
    <property type="match status" value="1"/>
</dbReference>
<name>A0A167DML3_9BACL</name>
<dbReference type="AlphaFoldDB" id="A0A167DML3"/>
<gene>
    <name evidence="4" type="ORF">PNBC_10920</name>
</gene>
<dbReference type="STRING" id="1763538.LPB68_03040"/>
<evidence type="ECO:0000259" key="3">
    <source>
        <dbReference type="SMART" id="SM00909"/>
    </source>
</evidence>
<evidence type="ECO:0000313" key="4">
    <source>
        <dbReference type="EMBL" id="OAB74564.1"/>
    </source>
</evidence>
<comment type="caution">
    <text evidence="4">The sequence shown here is derived from an EMBL/GenBank/DDBJ whole genome shotgun (WGS) entry which is preliminary data.</text>
</comment>
<dbReference type="KEGG" id="pcx:LPB68_03040"/>
<dbReference type="OrthoDB" id="1954033at2"/>
<keyword evidence="2" id="KW-0732">Signal</keyword>
<reference evidence="4 5" key="1">
    <citation type="submission" date="2016-02" db="EMBL/GenBank/DDBJ databases">
        <title>Paenibacillus sp. LPB0068, isolated from Crassostrea gigas.</title>
        <authorList>
            <person name="Shin S.-K."/>
            <person name="Yi H."/>
        </authorList>
    </citation>
    <scope>NUCLEOTIDE SEQUENCE [LARGE SCALE GENOMIC DNA]</scope>
    <source>
        <strain evidence="4 5">LPB0068</strain>
    </source>
</reference>
<feature type="compositionally biased region" description="Polar residues" evidence="1">
    <location>
        <begin position="44"/>
        <end position="57"/>
    </location>
</feature>
<evidence type="ECO:0000256" key="2">
    <source>
        <dbReference type="SAM" id="SignalP"/>
    </source>
</evidence>
<protein>
    <recommendedName>
        <fullName evidence="3">GerMN domain-containing protein</fullName>
    </recommendedName>
</protein>
<evidence type="ECO:0000313" key="5">
    <source>
        <dbReference type="Proteomes" id="UP000077134"/>
    </source>
</evidence>
<feature type="chain" id="PRO_5039419741" description="GerMN domain-containing protein" evidence="2">
    <location>
        <begin position="23"/>
        <end position="196"/>
    </location>
</feature>
<proteinExistence type="predicted"/>